<feature type="transmembrane region" description="Helical" evidence="2">
    <location>
        <begin position="72"/>
        <end position="93"/>
    </location>
</feature>
<evidence type="ECO:0000313" key="5">
    <source>
        <dbReference type="EnsemblPlants" id="Pp3c2_6330V3.1"/>
    </source>
</evidence>
<feature type="domain" description="Lunapark zinc ribbon" evidence="3">
    <location>
        <begin position="294"/>
        <end position="344"/>
    </location>
</feature>
<protein>
    <recommendedName>
        <fullName evidence="3">Lunapark zinc ribbon domain-containing protein</fullName>
    </recommendedName>
</protein>
<keyword evidence="2" id="KW-0472">Membrane</keyword>
<feature type="region of interest" description="Disordered" evidence="1">
    <location>
        <begin position="207"/>
        <end position="260"/>
    </location>
</feature>
<evidence type="ECO:0000256" key="1">
    <source>
        <dbReference type="SAM" id="MobiDB-lite"/>
    </source>
</evidence>
<proteinExistence type="predicted"/>
<accession>A0A2K1L0G5</accession>
<evidence type="ECO:0000256" key="2">
    <source>
        <dbReference type="SAM" id="Phobius"/>
    </source>
</evidence>
<dbReference type="GO" id="GO:0071782">
    <property type="term" value="C:endoplasmic reticulum tubular network"/>
    <property type="evidence" value="ECO:0000318"/>
    <property type="project" value="GO_Central"/>
</dbReference>
<reference evidence="4 7" key="1">
    <citation type="journal article" date="2008" name="Science">
        <title>The Physcomitrella genome reveals evolutionary insights into the conquest of land by plants.</title>
        <authorList>
            <person name="Rensing S."/>
            <person name="Lang D."/>
            <person name="Zimmer A."/>
            <person name="Terry A."/>
            <person name="Salamov A."/>
            <person name="Shapiro H."/>
            <person name="Nishiyama T."/>
            <person name="Perroud P.-F."/>
            <person name="Lindquist E."/>
            <person name="Kamisugi Y."/>
            <person name="Tanahashi T."/>
            <person name="Sakakibara K."/>
            <person name="Fujita T."/>
            <person name="Oishi K."/>
            <person name="Shin-I T."/>
            <person name="Kuroki Y."/>
            <person name="Toyoda A."/>
            <person name="Suzuki Y."/>
            <person name="Hashimoto A."/>
            <person name="Yamaguchi K."/>
            <person name="Sugano A."/>
            <person name="Kohara Y."/>
            <person name="Fujiyama A."/>
            <person name="Anterola A."/>
            <person name="Aoki S."/>
            <person name="Ashton N."/>
            <person name="Barbazuk W.B."/>
            <person name="Barker E."/>
            <person name="Bennetzen J."/>
            <person name="Bezanilla M."/>
            <person name="Blankenship R."/>
            <person name="Cho S.H."/>
            <person name="Dutcher S."/>
            <person name="Estelle M."/>
            <person name="Fawcett J.A."/>
            <person name="Gundlach H."/>
            <person name="Hanada K."/>
            <person name="Heyl A."/>
            <person name="Hicks K.A."/>
            <person name="Hugh J."/>
            <person name="Lohr M."/>
            <person name="Mayer K."/>
            <person name="Melkozernov A."/>
            <person name="Murata T."/>
            <person name="Nelson D."/>
            <person name="Pils B."/>
            <person name="Prigge M."/>
            <person name="Reiss B."/>
            <person name="Renner T."/>
            <person name="Rombauts S."/>
            <person name="Rushton P."/>
            <person name="Sanderfoot A."/>
            <person name="Schween G."/>
            <person name="Shiu S.-H."/>
            <person name="Stueber K."/>
            <person name="Theodoulou F.L."/>
            <person name="Tu H."/>
            <person name="Van de Peer Y."/>
            <person name="Verrier P.J."/>
            <person name="Waters E."/>
            <person name="Wood A."/>
            <person name="Yang L."/>
            <person name="Cove D."/>
            <person name="Cuming A."/>
            <person name="Hasebe M."/>
            <person name="Lucas S."/>
            <person name="Mishler D.B."/>
            <person name="Reski R."/>
            <person name="Grigoriev I."/>
            <person name="Quatrano R.S."/>
            <person name="Boore J.L."/>
        </authorList>
    </citation>
    <scope>NUCLEOTIDE SEQUENCE [LARGE SCALE GENOMIC DNA]</scope>
    <source>
        <strain evidence="5 7">cv. Gransden 2004</strain>
    </source>
</reference>
<sequence>MKEASEESVAPSVPAADPKAQRGVLSVIWGLMGSLFSRGNKNDFEKRLQHLTKEEVAVHSRLKRRTQRWRKLARVMIIYSIVGEALALGFAILSSRNADLPWQVRAIRALPVFALPAIVTLLYSTCAGFHRMMERKDHERLERLKTERQEKINELKEKTNYYITQQLIQQYDPDPAAKAAAASILASKLGAESGLKLALAAGLTSTDDLTQGKSSGAPNQSVGRLDREAMDHNSVGLRNRKSQHRGQDFGPSSQGMPRMEGFSRENNMPGGPEVWEEQGMDVRRPPRNPSNGGWIARLAAMLVGEDPTQCYALICKQCHAHNGLAKKEDYKYIQYYCPHCRTLNGTRPVEDGLSLTDEPAETSPKLELSKAIASVDGETLEISNPAAPALVSQLISGELDNSDSSEESN</sequence>
<reference evidence="4 7" key="2">
    <citation type="journal article" date="2018" name="Plant J.">
        <title>The Physcomitrella patens chromosome-scale assembly reveals moss genome structure and evolution.</title>
        <authorList>
            <person name="Lang D."/>
            <person name="Ullrich K.K."/>
            <person name="Murat F."/>
            <person name="Fuchs J."/>
            <person name="Jenkins J."/>
            <person name="Haas F.B."/>
            <person name="Piednoel M."/>
            <person name="Gundlach H."/>
            <person name="Van Bel M."/>
            <person name="Meyberg R."/>
            <person name="Vives C."/>
            <person name="Morata J."/>
            <person name="Symeonidi A."/>
            <person name="Hiss M."/>
            <person name="Muchero W."/>
            <person name="Kamisugi Y."/>
            <person name="Saleh O."/>
            <person name="Blanc G."/>
            <person name="Decker E.L."/>
            <person name="van Gessel N."/>
            <person name="Grimwood J."/>
            <person name="Hayes R.D."/>
            <person name="Graham S.W."/>
            <person name="Gunter L.E."/>
            <person name="McDaniel S.F."/>
            <person name="Hoernstein S.N.W."/>
            <person name="Larsson A."/>
            <person name="Li F.W."/>
            <person name="Perroud P.F."/>
            <person name="Phillips J."/>
            <person name="Ranjan P."/>
            <person name="Rokshar D.S."/>
            <person name="Rothfels C.J."/>
            <person name="Schneider L."/>
            <person name="Shu S."/>
            <person name="Stevenson D.W."/>
            <person name="Thummler F."/>
            <person name="Tillich M."/>
            <person name="Villarreal Aguilar J.C."/>
            <person name="Widiez T."/>
            <person name="Wong G.K."/>
            <person name="Wymore A."/>
            <person name="Zhang Y."/>
            <person name="Zimmer A.D."/>
            <person name="Quatrano R.S."/>
            <person name="Mayer K.F.X."/>
            <person name="Goodstein D."/>
            <person name="Casacuberta J.M."/>
            <person name="Vandepoele K."/>
            <person name="Reski R."/>
            <person name="Cuming A.C."/>
            <person name="Tuskan G.A."/>
            <person name="Maumus F."/>
            <person name="Salse J."/>
            <person name="Schmutz J."/>
            <person name="Rensing S.A."/>
        </authorList>
    </citation>
    <scope>NUCLEOTIDE SEQUENCE [LARGE SCALE GENOMIC DNA]</scope>
    <source>
        <strain evidence="5 7">cv. Gransden 2004</strain>
    </source>
</reference>
<dbReference type="OrthoDB" id="1725934at2759"/>
<keyword evidence="2" id="KW-1133">Transmembrane helix</keyword>
<dbReference type="EnsemblPlants" id="Pp3c2_6336V3.1">
    <property type="protein sequence ID" value="Pp3c2_6336V3.1"/>
    <property type="gene ID" value="Pp3c2_6336"/>
</dbReference>
<name>A0A2K1L0G5_PHYPA</name>
<evidence type="ECO:0000313" key="4">
    <source>
        <dbReference type="EMBL" id="PNR59516.1"/>
    </source>
</evidence>
<dbReference type="EnsemblPlants" id="Pp3c2_6330V3.1">
    <property type="protein sequence ID" value="Pp3c2_6330V3.1"/>
    <property type="gene ID" value="Pp3c2_6330"/>
</dbReference>
<keyword evidence="2" id="KW-0812">Transmembrane</keyword>
<dbReference type="GO" id="GO:0071786">
    <property type="term" value="P:endoplasmic reticulum tubular network organization"/>
    <property type="evidence" value="ECO:0000318"/>
    <property type="project" value="GO_Central"/>
</dbReference>
<dbReference type="PANTHER" id="PTHR22166:SF12">
    <property type="entry name" value="ENDOPLASMIC RETICULUM JUNCTION FORMATION PROTEIN LUNAPARK"/>
    <property type="match status" value="1"/>
</dbReference>
<dbReference type="GeneID" id="112294956"/>
<dbReference type="EMBL" id="ABEU02000002">
    <property type="protein sequence ID" value="PNR59516.1"/>
    <property type="molecule type" value="Genomic_DNA"/>
</dbReference>
<dbReference type="AlphaFoldDB" id="A0A2K1L0G5"/>
<feature type="transmembrane region" description="Helical" evidence="2">
    <location>
        <begin position="113"/>
        <end position="133"/>
    </location>
</feature>
<evidence type="ECO:0000313" key="6">
    <source>
        <dbReference type="EnsemblPlants" id="Pp3c2_6336V3.1"/>
    </source>
</evidence>
<keyword evidence="7" id="KW-1185">Reference proteome</keyword>
<evidence type="ECO:0000259" key="3">
    <source>
        <dbReference type="Pfam" id="PF10058"/>
    </source>
</evidence>
<dbReference type="Gramene" id="Pp3c2_6330V3.1">
    <property type="protein sequence ID" value="Pp3c2_6330V3.1"/>
    <property type="gene ID" value="Pp3c2_6330"/>
</dbReference>
<feature type="compositionally biased region" description="Polar residues" evidence="1">
    <location>
        <begin position="207"/>
        <end position="222"/>
    </location>
</feature>
<dbReference type="OMA" id="DRQVVDH"/>
<evidence type="ECO:0000313" key="7">
    <source>
        <dbReference type="Proteomes" id="UP000006727"/>
    </source>
</evidence>
<organism evidence="4">
    <name type="scientific">Physcomitrium patens</name>
    <name type="common">Spreading-leaved earth moss</name>
    <name type="synonym">Physcomitrella patens</name>
    <dbReference type="NCBI Taxonomy" id="3218"/>
    <lineage>
        <taxon>Eukaryota</taxon>
        <taxon>Viridiplantae</taxon>
        <taxon>Streptophyta</taxon>
        <taxon>Embryophyta</taxon>
        <taxon>Bryophyta</taxon>
        <taxon>Bryophytina</taxon>
        <taxon>Bryopsida</taxon>
        <taxon>Funariidae</taxon>
        <taxon>Funariales</taxon>
        <taxon>Funariaceae</taxon>
        <taxon>Physcomitrium</taxon>
    </lineage>
</organism>
<gene>
    <name evidence="6" type="primary">LOC112294956</name>
    <name evidence="4" type="ORF">PHYPA_002307</name>
</gene>
<dbReference type="Gramene" id="Pp3c2_6336V3.1">
    <property type="protein sequence ID" value="Pp3c2_6336V3.1"/>
    <property type="gene ID" value="Pp3c2_6336"/>
</dbReference>
<dbReference type="PANTHER" id="PTHR22166">
    <property type="entry name" value="ENDOPLASMIC RETICULUM JUNCTION FORMATION PROTEIN LUNAPARK"/>
    <property type="match status" value="1"/>
</dbReference>
<dbReference type="FunCoup" id="A0A2K1L0G5">
    <property type="interactions" value="3852"/>
</dbReference>
<dbReference type="Pfam" id="PF10058">
    <property type="entry name" value="Zn_ribbon_10"/>
    <property type="match status" value="1"/>
</dbReference>
<dbReference type="InterPro" id="IPR019273">
    <property type="entry name" value="Lunapark_Znf"/>
</dbReference>
<dbReference type="Proteomes" id="UP000006727">
    <property type="component" value="Chromosome 2"/>
</dbReference>
<dbReference type="InterPro" id="IPR040115">
    <property type="entry name" value="Lnp"/>
</dbReference>
<dbReference type="PaxDb" id="3218-PP1S7_412V6.1"/>
<reference evidence="5" key="3">
    <citation type="submission" date="2020-12" db="UniProtKB">
        <authorList>
            <consortium name="EnsemblPlants"/>
        </authorList>
    </citation>
    <scope>IDENTIFICATION</scope>
</reference>
<dbReference type="RefSeq" id="XP_024401746.1">
    <property type="nucleotide sequence ID" value="XM_024545978.2"/>
</dbReference>
<dbReference type="KEGG" id="ppp:112294956"/>